<gene>
    <name evidence="8" type="ORF">QJS10_CPB13g00141</name>
</gene>
<keyword evidence="9" id="KW-1185">Reference proteome</keyword>
<feature type="coiled-coil region" evidence="4">
    <location>
        <begin position="555"/>
        <end position="582"/>
    </location>
</feature>
<dbReference type="SMART" id="SM00225">
    <property type="entry name" value="BTB"/>
    <property type="match status" value="1"/>
</dbReference>
<keyword evidence="4" id="KW-0175">Coiled coil</keyword>
<evidence type="ECO:0000256" key="3">
    <source>
        <dbReference type="PROSITE-ProRule" id="PRU00982"/>
    </source>
</evidence>
<protein>
    <submittedName>
        <fullName evidence="8">BTB/POZ domain-containing protein</fullName>
    </submittedName>
</protein>
<evidence type="ECO:0000256" key="1">
    <source>
        <dbReference type="ARBA" id="ARBA00004906"/>
    </source>
</evidence>
<dbReference type="Pfam" id="PF03000">
    <property type="entry name" value="NPH3"/>
    <property type="match status" value="1"/>
</dbReference>
<evidence type="ECO:0000256" key="4">
    <source>
        <dbReference type="SAM" id="Coils"/>
    </source>
</evidence>
<dbReference type="SUPFAM" id="SSF54695">
    <property type="entry name" value="POZ domain"/>
    <property type="match status" value="1"/>
</dbReference>
<dbReference type="PROSITE" id="PS50097">
    <property type="entry name" value="BTB"/>
    <property type="match status" value="1"/>
</dbReference>
<dbReference type="PANTHER" id="PTHR32370">
    <property type="entry name" value="OS12G0117600 PROTEIN"/>
    <property type="match status" value="1"/>
</dbReference>
<evidence type="ECO:0000256" key="5">
    <source>
        <dbReference type="SAM" id="MobiDB-lite"/>
    </source>
</evidence>
<reference evidence="8" key="1">
    <citation type="journal article" date="2023" name="Nat. Commun.">
        <title>Diploid and tetraploid genomes of Acorus and the evolution of monocots.</title>
        <authorList>
            <person name="Ma L."/>
            <person name="Liu K.W."/>
            <person name="Li Z."/>
            <person name="Hsiao Y.Y."/>
            <person name="Qi Y."/>
            <person name="Fu T."/>
            <person name="Tang G.D."/>
            <person name="Zhang D."/>
            <person name="Sun W.H."/>
            <person name="Liu D.K."/>
            <person name="Li Y."/>
            <person name="Chen G.Z."/>
            <person name="Liu X.D."/>
            <person name="Liao X.Y."/>
            <person name="Jiang Y.T."/>
            <person name="Yu X."/>
            <person name="Hao Y."/>
            <person name="Huang J."/>
            <person name="Zhao X.W."/>
            <person name="Ke S."/>
            <person name="Chen Y.Y."/>
            <person name="Wu W.L."/>
            <person name="Hsu J.L."/>
            <person name="Lin Y.F."/>
            <person name="Huang M.D."/>
            <person name="Li C.Y."/>
            <person name="Huang L."/>
            <person name="Wang Z.W."/>
            <person name="Zhao X."/>
            <person name="Zhong W.Y."/>
            <person name="Peng D.H."/>
            <person name="Ahmad S."/>
            <person name="Lan S."/>
            <person name="Zhang J.S."/>
            <person name="Tsai W.C."/>
            <person name="Van de Peer Y."/>
            <person name="Liu Z.J."/>
        </authorList>
    </citation>
    <scope>NUCLEOTIDE SEQUENCE</scope>
    <source>
        <strain evidence="8">CP</strain>
    </source>
</reference>
<sequence length="639" mass="69548">MAKEKLISSKGQAWFCTTGLPSDVVVEVGEMSFHLHKFPLMSSSRKLQLLITEQEQSNPNRQTEEDEEEEEIEEEAQHVIALHEFPGGAEAFEAAAKFCYGVKVDITAANVAALRCAAEYLEMTSDGGGGGDEESVEPSLASRSERFLSHTVLRSLRDSIRVLKSCEHLLPLAEELAITRRCIDSIAAKVASLSPDGDPALFGWPINDDGPAAAAGAGAGAVLWNGIDTGLRRQRNPNSWIDDLTVLCLPFYGRVVDAMKSRGAHPESVEASLVHYAKKSIPGLTRSTRKSSSASLVTEAEQRELIEIVVTNLPSKTSSNSRFLFGMLRTACILGASQACRDALERLIGRQLERATLDDLLVPSYSYLIETLYDVDCVERILGHFLDGLDERDDDDNDDEAEAEADPVVAVGRLIDGYLAEIASDANLDAGKFCNLAMALPNRARVYDDGLYRAVDVFLKAHPRLMEEEREKVCGVMDCRKLTLEACTHAAQNERLPLRAVLQVLFFEQLQLRQAIAGTLGEVAPSPPQAVVRGEVGVVAGGGDVATWRKAVRENQVLRLDMDSVRSRVHELERECSTMKRAIEKIDRPRAAGNRATGGVGSLLGCKFKSQVSDSHGRAGAAGARRIGGKASHRDDLSP</sequence>
<name>A0AAV9DFK0_ACOCL</name>
<dbReference type="InterPro" id="IPR027356">
    <property type="entry name" value="NPH3_dom"/>
</dbReference>
<dbReference type="Gene3D" id="3.30.710.10">
    <property type="entry name" value="Potassium Channel Kv1.1, Chain A"/>
    <property type="match status" value="1"/>
</dbReference>
<dbReference type="PROSITE" id="PS51649">
    <property type="entry name" value="NPH3"/>
    <property type="match status" value="1"/>
</dbReference>
<feature type="region of interest" description="Disordered" evidence="5">
    <location>
        <begin position="53"/>
        <end position="73"/>
    </location>
</feature>
<feature type="region of interest" description="Disordered" evidence="5">
    <location>
        <begin position="613"/>
        <end position="639"/>
    </location>
</feature>
<dbReference type="InterPro" id="IPR000210">
    <property type="entry name" value="BTB/POZ_dom"/>
</dbReference>
<dbReference type="InterPro" id="IPR011333">
    <property type="entry name" value="SKP1/BTB/POZ_sf"/>
</dbReference>
<evidence type="ECO:0000313" key="8">
    <source>
        <dbReference type="EMBL" id="KAK1299724.1"/>
    </source>
</evidence>
<dbReference type="Pfam" id="PF00651">
    <property type="entry name" value="BTB"/>
    <property type="match status" value="1"/>
</dbReference>
<dbReference type="Proteomes" id="UP001180020">
    <property type="component" value="Unassembled WGS sequence"/>
</dbReference>
<feature type="domain" description="NPH3" evidence="7">
    <location>
        <begin position="238"/>
        <end position="511"/>
    </location>
</feature>
<keyword evidence="2" id="KW-0833">Ubl conjugation pathway</keyword>
<feature type="compositionally biased region" description="Acidic residues" evidence="5">
    <location>
        <begin position="64"/>
        <end position="73"/>
    </location>
</feature>
<reference evidence="8" key="2">
    <citation type="submission" date="2023-06" db="EMBL/GenBank/DDBJ databases">
        <authorList>
            <person name="Ma L."/>
            <person name="Liu K.-W."/>
            <person name="Li Z."/>
            <person name="Hsiao Y.-Y."/>
            <person name="Qi Y."/>
            <person name="Fu T."/>
            <person name="Tang G."/>
            <person name="Zhang D."/>
            <person name="Sun W.-H."/>
            <person name="Liu D.-K."/>
            <person name="Li Y."/>
            <person name="Chen G.-Z."/>
            <person name="Liu X.-D."/>
            <person name="Liao X.-Y."/>
            <person name="Jiang Y.-T."/>
            <person name="Yu X."/>
            <person name="Hao Y."/>
            <person name="Huang J."/>
            <person name="Zhao X.-W."/>
            <person name="Ke S."/>
            <person name="Chen Y.-Y."/>
            <person name="Wu W.-L."/>
            <person name="Hsu J.-L."/>
            <person name="Lin Y.-F."/>
            <person name="Huang M.-D."/>
            <person name="Li C.-Y."/>
            <person name="Huang L."/>
            <person name="Wang Z.-W."/>
            <person name="Zhao X."/>
            <person name="Zhong W.-Y."/>
            <person name="Peng D.-H."/>
            <person name="Ahmad S."/>
            <person name="Lan S."/>
            <person name="Zhang J.-S."/>
            <person name="Tsai W.-C."/>
            <person name="Van De Peer Y."/>
            <person name="Liu Z.-J."/>
        </authorList>
    </citation>
    <scope>NUCLEOTIDE SEQUENCE</scope>
    <source>
        <strain evidence="8">CP</strain>
        <tissue evidence="8">Leaves</tissue>
    </source>
</reference>
<feature type="domain" description="BTB" evidence="6">
    <location>
        <begin position="22"/>
        <end position="108"/>
    </location>
</feature>
<comment type="pathway">
    <text evidence="1">Protein modification; protein ubiquitination.</text>
</comment>
<evidence type="ECO:0000313" key="9">
    <source>
        <dbReference type="Proteomes" id="UP001180020"/>
    </source>
</evidence>
<proteinExistence type="inferred from homology"/>
<dbReference type="InterPro" id="IPR043454">
    <property type="entry name" value="NPH3/RPT2-like"/>
</dbReference>
<accession>A0AAV9DFK0</accession>
<evidence type="ECO:0000259" key="6">
    <source>
        <dbReference type="PROSITE" id="PS50097"/>
    </source>
</evidence>
<dbReference type="AlphaFoldDB" id="A0AAV9DFK0"/>
<comment type="similarity">
    <text evidence="3">Belongs to the NPH3 family.</text>
</comment>
<evidence type="ECO:0000256" key="2">
    <source>
        <dbReference type="ARBA" id="ARBA00022786"/>
    </source>
</evidence>
<dbReference type="EMBL" id="JAUJYO010000013">
    <property type="protein sequence ID" value="KAK1299724.1"/>
    <property type="molecule type" value="Genomic_DNA"/>
</dbReference>
<organism evidence="8 9">
    <name type="scientific">Acorus calamus</name>
    <name type="common">Sweet flag</name>
    <dbReference type="NCBI Taxonomy" id="4465"/>
    <lineage>
        <taxon>Eukaryota</taxon>
        <taxon>Viridiplantae</taxon>
        <taxon>Streptophyta</taxon>
        <taxon>Embryophyta</taxon>
        <taxon>Tracheophyta</taxon>
        <taxon>Spermatophyta</taxon>
        <taxon>Magnoliopsida</taxon>
        <taxon>Liliopsida</taxon>
        <taxon>Acoraceae</taxon>
        <taxon>Acorus</taxon>
    </lineage>
</organism>
<comment type="caution">
    <text evidence="8">The sequence shown here is derived from an EMBL/GenBank/DDBJ whole genome shotgun (WGS) entry which is preliminary data.</text>
</comment>
<evidence type="ECO:0000259" key="7">
    <source>
        <dbReference type="PROSITE" id="PS51649"/>
    </source>
</evidence>